<proteinExistence type="predicted"/>
<keyword evidence="5" id="KW-1185">Reference proteome</keyword>
<comment type="caution">
    <text evidence="4">The sequence shown here is derived from an EMBL/GenBank/DDBJ whole genome shotgun (WGS) entry which is preliminary data.</text>
</comment>
<dbReference type="RefSeq" id="WP_395416710.1">
    <property type="nucleotide sequence ID" value="NZ_JBIPKE010000014.1"/>
</dbReference>
<gene>
    <name evidence="4" type="ORF">ACHKAR_06810</name>
</gene>
<keyword evidence="1 2" id="KW-0732">Signal</keyword>
<dbReference type="Proteomes" id="UP001610063">
    <property type="component" value="Unassembled WGS sequence"/>
</dbReference>
<dbReference type="PROSITE" id="PS51257">
    <property type="entry name" value="PROKAR_LIPOPROTEIN"/>
    <property type="match status" value="1"/>
</dbReference>
<sequence>MKLKLMLLVILSMALVSCGDQTPAPKNLIIISATINGAALTDGLSGVQIDSEISLVFDASVDLDQLKAHLSLEAEDTMVPVEVLLSNAQSKAQITADLSYKTQYTLTLSVGEIGASGESLQEGFMVNFTTAEDEIIRELAPCTNLSCIETLEVEDQGQSASFDFYSSHPILLENAQWETLRNAVIVVHGQNRDADNYFTYLTTALRNTELQNNTVLLAPWFKGESDANDQDFYWNTSSWREGQPSNGHVRISSFALVDSLINILVDKSRFPVLEKILVTGHSSGGLFTHVYAGANFSQSIHSAIDFEYVVANSQYLYYPNNYRYNEQAGTFFEPSDCAGYNYWPLGFQSAPSYLNGLSPEDFNGQFAGRKVVYFLGNNTSNDGALNTSDCSATLLGSTRYQRGENIFTFMNAYYPGQHAHTRSIVDGIGHDGQGMFLSQEFSILLSEKLN</sequence>
<dbReference type="PANTHER" id="PTHR35560">
    <property type="entry name" value="BLL0132 PROTEIN"/>
    <property type="match status" value="1"/>
</dbReference>
<name>A0ABW7N6Q7_9BACT</name>
<feature type="chain" id="PRO_5045301673" evidence="2">
    <location>
        <begin position="20"/>
        <end position="450"/>
    </location>
</feature>
<dbReference type="InterPro" id="IPR029058">
    <property type="entry name" value="AB_hydrolase_fold"/>
</dbReference>
<dbReference type="PANTHER" id="PTHR35560:SF3">
    <property type="entry name" value="PEPTIDASE S9 PROLYL OLIGOPEPTIDASE CATALYTIC DOMAIN-CONTAINING PROTEIN"/>
    <property type="match status" value="1"/>
</dbReference>
<evidence type="ECO:0000313" key="4">
    <source>
        <dbReference type="EMBL" id="MFH6983142.1"/>
    </source>
</evidence>
<dbReference type="Gene3D" id="3.40.50.1820">
    <property type="entry name" value="alpha/beta hydrolase"/>
    <property type="match status" value="1"/>
</dbReference>
<evidence type="ECO:0000259" key="3">
    <source>
        <dbReference type="Pfam" id="PF13205"/>
    </source>
</evidence>
<evidence type="ECO:0000256" key="1">
    <source>
        <dbReference type="ARBA" id="ARBA00022729"/>
    </source>
</evidence>
<dbReference type="Pfam" id="PF13205">
    <property type="entry name" value="Big_5"/>
    <property type="match status" value="1"/>
</dbReference>
<dbReference type="SUPFAM" id="SSF53474">
    <property type="entry name" value="alpha/beta-Hydrolases"/>
    <property type="match status" value="1"/>
</dbReference>
<dbReference type="EMBL" id="JBIPKE010000014">
    <property type="protein sequence ID" value="MFH6983142.1"/>
    <property type="molecule type" value="Genomic_DNA"/>
</dbReference>
<feature type="domain" description="SbsA Ig-like" evidence="3">
    <location>
        <begin position="35"/>
        <end position="130"/>
    </location>
</feature>
<evidence type="ECO:0000313" key="5">
    <source>
        <dbReference type="Proteomes" id="UP001610063"/>
    </source>
</evidence>
<protein>
    <submittedName>
        <fullName evidence="4">Ig-like domain-containing protein</fullName>
    </submittedName>
</protein>
<accession>A0ABW7N6Q7</accession>
<feature type="signal peptide" evidence="2">
    <location>
        <begin position="1"/>
        <end position="19"/>
    </location>
</feature>
<dbReference type="InterPro" id="IPR032812">
    <property type="entry name" value="SbsA_Ig"/>
</dbReference>
<reference evidence="4 5" key="1">
    <citation type="journal article" date="2013" name="Int. J. Syst. Evol. Microbiol.">
        <title>Marinoscillum luteum sp. nov., isolated from marine sediment.</title>
        <authorList>
            <person name="Cha I.T."/>
            <person name="Park S.J."/>
            <person name="Kim S.J."/>
            <person name="Kim J.G."/>
            <person name="Jung M.Y."/>
            <person name="Shin K.S."/>
            <person name="Kwon K.K."/>
            <person name="Yang S.H."/>
            <person name="Seo Y.S."/>
            <person name="Rhee S.K."/>
        </authorList>
    </citation>
    <scope>NUCLEOTIDE SEQUENCE [LARGE SCALE GENOMIC DNA]</scope>
    <source>
        <strain evidence="4 5">KCTC 23939</strain>
    </source>
</reference>
<evidence type="ECO:0000256" key="2">
    <source>
        <dbReference type="SAM" id="SignalP"/>
    </source>
</evidence>
<organism evidence="4 5">
    <name type="scientific">Marinoscillum luteum</name>
    <dbReference type="NCBI Taxonomy" id="861051"/>
    <lineage>
        <taxon>Bacteria</taxon>
        <taxon>Pseudomonadati</taxon>
        <taxon>Bacteroidota</taxon>
        <taxon>Cytophagia</taxon>
        <taxon>Cytophagales</taxon>
        <taxon>Reichenbachiellaceae</taxon>
        <taxon>Marinoscillum</taxon>
    </lineage>
</organism>